<name>A0ABW2KCK0_9ACTN</name>
<dbReference type="InterPro" id="IPR000847">
    <property type="entry name" value="LysR_HTH_N"/>
</dbReference>
<evidence type="ECO:0000256" key="1">
    <source>
        <dbReference type="ARBA" id="ARBA00009437"/>
    </source>
</evidence>
<dbReference type="RefSeq" id="WP_379869412.1">
    <property type="nucleotide sequence ID" value="NZ_JBHTBH010000002.1"/>
</dbReference>
<dbReference type="Gene3D" id="1.10.10.10">
    <property type="entry name" value="Winged helix-like DNA-binding domain superfamily/Winged helix DNA-binding domain"/>
    <property type="match status" value="1"/>
</dbReference>
<dbReference type="PANTHER" id="PTHR30346:SF0">
    <property type="entry name" value="HCA OPERON TRANSCRIPTIONAL ACTIVATOR HCAR"/>
    <property type="match status" value="1"/>
</dbReference>
<sequence>MRVDAAEIECFLAVARELHFARAAERLGLSPSRASQLVAALERRLGVRLFERTTRLVRLTAEGRLLADSVGPAFDTILAALERTRRRGALRPGTLVVGQQGLAAGDLTTAILTEFTSMMPDWRVRVVELNFANQFDVLRDGDVDVALARLPVHEDDIVVGPIVLREPRALAVPVDHRLAGRTEVSIEEIADDFVFDLPRNAPEYWRDFHVPRVTPAGSPLQRREAVSNPLELLTLIGAGRGVSPVVASMSDYYPRPDVRYIPITDMAPSEVAVTWLRDRATPQALAFASAAAVIAG</sequence>
<proteinExistence type="inferred from homology"/>
<evidence type="ECO:0000256" key="3">
    <source>
        <dbReference type="ARBA" id="ARBA00023125"/>
    </source>
</evidence>
<dbReference type="CDD" id="cd08414">
    <property type="entry name" value="PBP2_LTTR_aromatics_like"/>
    <property type="match status" value="1"/>
</dbReference>
<accession>A0ABW2KCK0</accession>
<comment type="similarity">
    <text evidence="1">Belongs to the LysR transcriptional regulatory family.</text>
</comment>
<dbReference type="InterPro" id="IPR036388">
    <property type="entry name" value="WH-like_DNA-bd_sf"/>
</dbReference>
<evidence type="ECO:0000256" key="2">
    <source>
        <dbReference type="ARBA" id="ARBA00023015"/>
    </source>
</evidence>
<dbReference type="InterPro" id="IPR005119">
    <property type="entry name" value="LysR_subst-bd"/>
</dbReference>
<dbReference type="Pfam" id="PF03466">
    <property type="entry name" value="LysR_substrate"/>
    <property type="match status" value="1"/>
</dbReference>
<dbReference type="Pfam" id="PF00126">
    <property type="entry name" value="HTH_1"/>
    <property type="match status" value="1"/>
</dbReference>
<evidence type="ECO:0000313" key="6">
    <source>
        <dbReference type="EMBL" id="MFC7327215.1"/>
    </source>
</evidence>
<reference evidence="7" key="1">
    <citation type="journal article" date="2019" name="Int. J. Syst. Evol. Microbiol.">
        <title>The Global Catalogue of Microorganisms (GCM) 10K type strain sequencing project: providing services to taxonomists for standard genome sequencing and annotation.</title>
        <authorList>
            <consortium name="The Broad Institute Genomics Platform"/>
            <consortium name="The Broad Institute Genome Sequencing Center for Infectious Disease"/>
            <person name="Wu L."/>
            <person name="Ma J."/>
        </authorList>
    </citation>
    <scope>NUCLEOTIDE SEQUENCE [LARGE SCALE GENOMIC DNA]</scope>
    <source>
        <strain evidence="7">CGMCC 4.7382</strain>
    </source>
</reference>
<keyword evidence="7" id="KW-1185">Reference proteome</keyword>
<keyword evidence="2" id="KW-0805">Transcription regulation</keyword>
<gene>
    <name evidence="6" type="ORF">ACFQRF_05620</name>
</gene>
<dbReference type="InterPro" id="IPR036390">
    <property type="entry name" value="WH_DNA-bd_sf"/>
</dbReference>
<dbReference type="PANTHER" id="PTHR30346">
    <property type="entry name" value="TRANSCRIPTIONAL DUAL REGULATOR HCAR-RELATED"/>
    <property type="match status" value="1"/>
</dbReference>
<keyword evidence="4" id="KW-0804">Transcription</keyword>
<organism evidence="6 7">
    <name type="scientific">Marinactinospora rubrisoli</name>
    <dbReference type="NCBI Taxonomy" id="2715399"/>
    <lineage>
        <taxon>Bacteria</taxon>
        <taxon>Bacillati</taxon>
        <taxon>Actinomycetota</taxon>
        <taxon>Actinomycetes</taxon>
        <taxon>Streptosporangiales</taxon>
        <taxon>Nocardiopsidaceae</taxon>
        <taxon>Marinactinospora</taxon>
    </lineage>
</organism>
<dbReference type="Gene3D" id="3.40.190.10">
    <property type="entry name" value="Periplasmic binding protein-like II"/>
    <property type="match status" value="2"/>
</dbReference>
<evidence type="ECO:0000259" key="5">
    <source>
        <dbReference type="PROSITE" id="PS50931"/>
    </source>
</evidence>
<dbReference type="Proteomes" id="UP001596540">
    <property type="component" value="Unassembled WGS sequence"/>
</dbReference>
<protein>
    <submittedName>
        <fullName evidence="6">LysR substrate-binding domain-containing protein</fullName>
    </submittedName>
</protein>
<evidence type="ECO:0000256" key="4">
    <source>
        <dbReference type="ARBA" id="ARBA00023163"/>
    </source>
</evidence>
<dbReference type="SUPFAM" id="SSF53850">
    <property type="entry name" value="Periplasmic binding protein-like II"/>
    <property type="match status" value="1"/>
</dbReference>
<comment type="caution">
    <text evidence="6">The sequence shown here is derived from an EMBL/GenBank/DDBJ whole genome shotgun (WGS) entry which is preliminary data.</text>
</comment>
<evidence type="ECO:0000313" key="7">
    <source>
        <dbReference type="Proteomes" id="UP001596540"/>
    </source>
</evidence>
<dbReference type="SUPFAM" id="SSF46785">
    <property type="entry name" value="Winged helix' DNA-binding domain"/>
    <property type="match status" value="1"/>
</dbReference>
<keyword evidence="3" id="KW-0238">DNA-binding</keyword>
<dbReference type="PROSITE" id="PS50931">
    <property type="entry name" value="HTH_LYSR"/>
    <property type="match status" value="1"/>
</dbReference>
<dbReference type="EMBL" id="JBHTBH010000002">
    <property type="protein sequence ID" value="MFC7327215.1"/>
    <property type="molecule type" value="Genomic_DNA"/>
</dbReference>
<feature type="domain" description="HTH lysR-type" evidence="5">
    <location>
        <begin position="3"/>
        <end position="60"/>
    </location>
</feature>